<dbReference type="InterPro" id="IPR036192">
    <property type="entry name" value="Cell_div_ZapA-like_sf"/>
</dbReference>
<evidence type="ECO:0000313" key="12">
    <source>
        <dbReference type="Proteomes" id="UP000538292"/>
    </source>
</evidence>
<feature type="region of interest" description="Disordered" evidence="10">
    <location>
        <begin position="1"/>
        <end position="25"/>
    </location>
</feature>
<dbReference type="GO" id="GO:0032153">
    <property type="term" value="C:cell division site"/>
    <property type="evidence" value="ECO:0007669"/>
    <property type="project" value="TreeGrafter"/>
</dbReference>
<comment type="caution">
    <text evidence="11">The sequence shown here is derived from an EMBL/GenBank/DDBJ whole genome shotgun (WGS) entry which is preliminary data.</text>
</comment>
<organism evidence="11 12">
    <name type="scientific">Thermoactinomyces mirandus</name>
    <dbReference type="NCBI Taxonomy" id="2756294"/>
    <lineage>
        <taxon>Bacteria</taxon>
        <taxon>Bacillati</taxon>
        <taxon>Bacillota</taxon>
        <taxon>Bacilli</taxon>
        <taxon>Bacillales</taxon>
        <taxon>Thermoactinomycetaceae</taxon>
        <taxon>Thermoactinomyces</taxon>
    </lineage>
</organism>
<dbReference type="GO" id="GO:0000921">
    <property type="term" value="P:septin ring assembly"/>
    <property type="evidence" value="ECO:0007669"/>
    <property type="project" value="TreeGrafter"/>
</dbReference>
<dbReference type="SUPFAM" id="SSF102829">
    <property type="entry name" value="Cell division protein ZapA-like"/>
    <property type="match status" value="1"/>
</dbReference>
<comment type="subunit">
    <text evidence="8">Homodimer. Interacts with FtsZ.</text>
</comment>
<evidence type="ECO:0000256" key="10">
    <source>
        <dbReference type="SAM" id="MobiDB-lite"/>
    </source>
</evidence>
<evidence type="ECO:0000256" key="5">
    <source>
        <dbReference type="ARBA" id="ARBA00023210"/>
    </source>
</evidence>
<dbReference type="AlphaFoldDB" id="A0A7W2AQV2"/>
<evidence type="ECO:0000256" key="8">
    <source>
        <dbReference type="ARBA" id="ARBA00026068"/>
    </source>
</evidence>
<dbReference type="PANTHER" id="PTHR34981">
    <property type="entry name" value="CELL DIVISION PROTEIN ZAPA"/>
    <property type="match status" value="1"/>
</dbReference>
<dbReference type="GO" id="GO:0030428">
    <property type="term" value="C:cell septum"/>
    <property type="evidence" value="ECO:0007669"/>
    <property type="project" value="TreeGrafter"/>
</dbReference>
<sequence>MNFSGSVLHRFDSQKKPSPCEGGGEVKNRLSVEIYGQQYHLTGKASPSHMRQVASHVDEKMRQIADNNPRLDVARLAVLSAVNIADDYLKLKQEYDEIMHLIEDEEP</sequence>
<evidence type="ECO:0000256" key="6">
    <source>
        <dbReference type="ARBA" id="ARBA00023306"/>
    </source>
</evidence>
<dbReference type="InterPro" id="IPR007838">
    <property type="entry name" value="Cell_div_ZapA-like"/>
</dbReference>
<evidence type="ECO:0000256" key="7">
    <source>
        <dbReference type="ARBA" id="ARBA00024910"/>
    </source>
</evidence>
<dbReference type="Proteomes" id="UP000538292">
    <property type="component" value="Unassembled WGS sequence"/>
</dbReference>
<dbReference type="GO" id="GO:0005829">
    <property type="term" value="C:cytosol"/>
    <property type="evidence" value="ECO:0007669"/>
    <property type="project" value="TreeGrafter"/>
</dbReference>
<dbReference type="Gene3D" id="6.10.250.790">
    <property type="match status" value="1"/>
</dbReference>
<keyword evidence="6" id="KW-0131">Cell cycle</keyword>
<dbReference type="GO" id="GO:0000917">
    <property type="term" value="P:division septum assembly"/>
    <property type="evidence" value="ECO:0007669"/>
    <property type="project" value="UniProtKB-KW"/>
</dbReference>
<dbReference type="Pfam" id="PF05164">
    <property type="entry name" value="ZapA"/>
    <property type="match status" value="1"/>
</dbReference>
<accession>A0A7W2AQV2</accession>
<keyword evidence="5" id="KW-0717">Septation</keyword>
<evidence type="ECO:0000256" key="1">
    <source>
        <dbReference type="ARBA" id="ARBA00004496"/>
    </source>
</evidence>
<keyword evidence="12" id="KW-1185">Reference proteome</keyword>
<comment type="function">
    <text evidence="7">Activator of cell division through the inhibition of FtsZ GTPase activity, therefore promoting FtsZ assembly into bundles of protofilaments necessary for the formation of the division Z ring. It is recruited early at mid-cell but it is not essential for cell division.</text>
</comment>
<dbReference type="EMBL" id="JACEOL010000014">
    <property type="protein sequence ID" value="MBA4601672.1"/>
    <property type="molecule type" value="Genomic_DNA"/>
</dbReference>
<evidence type="ECO:0000313" key="11">
    <source>
        <dbReference type="EMBL" id="MBA4601672.1"/>
    </source>
</evidence>
<evidence type="ECO:0000256" key="2">
    <source>
        <dbReference type="ARBA" id="ARBA00015195"/>
    </source>
</evidence>
<keyword evidence="3" id="KW-0963">Cytoplasm</keyword>
<evidence type="ECO:0000256" key="4">
    <source>
        <dbReference type="ARBA" id="ARBA00022618"/>
    </source>
</evidence>
<protein>
    <recommendedName>
        <fullName evidence="2">Cell division protein ZapA</fullName>
    </recommendedName>
    <alternativeName>
        <fullName evidence="9">Z ring-associated protein ZapA</fullName>
    </alternativeName>
</protein>
<dbReference type="InterPro" id="IPR053712">
    <property type="entry name" value="Bac_CellDiv_Activator"/>
</dbReference>
<evidence type="ECO:0000256" key="3">
    <source>
        <dbReference type="ARBA" id="ARBA00022490"/>
    </source>
</evidence>
<reference evidence="11 12" key="1">
    <citation type="submission" date="2020-07" db="EMBL/GenBank/DDBJ databases">
        <title>Thermoactinomyces phylogeny.</title>
        <authorList>
            <person name="Dunlap C."/>
        </authorList>
    </citation>
    <scope>NUCLEOTIDE SEQUENCE [LARGE SCALE GENOMIC DNA]</scope>
    <source>
        <strain evidence="11 12">AMNI-1</strain>
    </source>
</reference>
<dbReference type="NCBIfam" id="NF010724">
    <property type="entry name" value="PRK14126.1"/>
    <property type="match status" value="1"/>
</dbReference>
<proteinExistence type="predicted"/>
<keyword evidence="4 11" id="KW-0132">Cell division</keyword>
<evidence type="ECO:0000256" key="9">
    <source>
        <dbReference type="ARBA" id="ARBA00033158"/>
    </source>
</evidence>
<name>A0A7W2AQV2_9BACL</name>
<comment type="subcellular location">
    <subcellularLocation>
        <location evidence="1">Cytoplasm</location>
    </subcellularLocation>
</comment>
<dbReference type="GO" id="GO:0043093">
    <property type="term" value="P:FtsZ-dependent cytokinesis"/>
    <property type="evidence" value="ECO:0007669"/>
    <property type="project" value="TreeGrafter"/>
</dbReference>
<gene>
    <name evidence="11" type="primary">zapA</name>
    <name evidence="11" type="ORF">H2C83_04915</name>
</gene>
<dbReference type="PANTHER" id="PTHR34981:SF1">
    <property type="entry name" value="CELL DIVISION PROTEIN ZAPA"/>
    <property type="match status" value="1"/>
</dbReference>